<evidence type="ECO:0000313" key="2">
    <source>
        <dbReference type="EMBL" id="PFH54395.1"/>
    </source>
</evidence>
<feature type="region of interest" description="Disordered" evidence="1">
    <location>
        <begin position="660"/>
        <end position="690"/>
    </location>
</feature>
<gene>
    <name evidence="2" type="ORF">AMATHDRAFT_186396</name>
</gene>
<accession>A0A2A9NTT9</accession>
<reference evidence="2 3" key="1">
    <citation type="submission" date="2014-02" db="EMBL/GenBank/DDBJ databases">
        <title>Transposable element dynamics among asymbiotic and ectomycorrhizal Amanita fungi.</title>
        <authorList>
            <consortium name="DOE Joint Genome Institute"/>
            <person name="Hess J."/>
            <person name="Skrede I."/>
            <person name="Wolfe B."/>
            <person name="LaButti K."/>
            <person name="Ohm R.A."/>
            <person name="Grigoriev I.V."/>
            <person name="Pringle A."/>
        </authorList>
    </citation>
    <scope>NUCLEOTIDE SEQUENCE [LARGE SCALE GENOMIC DNA]</scope>
    <source>
        <strain evidence="2 3">SKay4041</strain>
    </source>
</reference>
<protein>
    <submittedName>
        <fullName evidence="2">Uncharacterized protein</fullName>
    </submittedName>
</protein>
<feature type="compositionally biased region" description="Polar residues" evidence="1">
    <location>
        <begin position="1"/>
        <end position="14"/>
    </location>
</feature>
<dbReference type="OrthoDB" id="26149at2759"/>
<feature type="compositionally biased region" description="Polar residues" evidence="1">
    <location>
        <begin position="669"/>
        <end position="686"/>
    </location>
</feature>
<dbReference type="InterPro" id="IPR016024">
    <property type="entry name" value="ARM-type_fold"/>
</dbReference>
<dbReference type="GO" id="GO:0005085">
    <property type="term" value="F:guanyl-nucleotide exchange factor activity"/>
    <property type="evidence" value="ECO:0007669"/>
    <property type="project" value="InterPro"/>
</dbReference>
<dbReference type="STRING" id="703135.A0A2A9NTT9"/>
<dbReference type="InterPro" id="IPR011989">
    <property type="entry name" value="ARM-like"/>
</dbReference>
<proteinExistence type="predicted"/>
<dbReference type="Gene3D" id="1.25.10.10">
    <property type="entry name" value="Leucine-rich Repeat Variant"/>
    <property type="match status" value="1"/>
</dbReference>
<name>A0A2A9NTT9_9AGAR</name>
<evidence type="ECO:0000313" key="3">
    <source>
        <dbReference type="Proteomes" id="UP000242287"/>
    </source>
</evidence>
<dbReference type="InterPro" id="IPR040144">
    <property type="entry name" value="RAP1GDS1"/>
</dbReference>
<keyword evidence="3" id="KW-1185">Reference proteome</keyword>
<dbReference type="Proteomes" id="UP000242287">
    <property type="component" value="Unassembled WGS sequence"/>
</dbReference>
<evidence type="ECO:0000256" key="1">
    <source>
        <dbReference type="SAM" id="MobiDB-lite"/>
    </source>
</evidence>
<organism evidence="2 3">
    <name type="scientific">Amanita thiersii Skay4041</name>
    <dbReference type="NCBI Taxonomy" id="703135"/>
    <lineage>
        <taxon>Eukaryota</taxon>
        <taxon>Fungi</taxon>
        <taxon>Dikarya</taxon>
        <taxon>Basidiomycota</taxon>
        <taxon>Agaricomycotina</taxon>
        <taxon>Agaricomycetes</taxon>
        <taxon>Agaricomycetidae</taxon>
        <taxon>Agaricales</taxon>
        <taxon>Pluteineae</taxon>
        <taxon>Amanitaceae</taxon>
        <taxon>Amanita</taxon>
    </lineage>
</organism>
<dbReference type="EMBL" id="KZ301970">
    <property type="protein sequence ID" value="PFH54395.1"/>
    <property type="molecule type" value="Genomic_DNA"/>
</dbReference>
<dbReference type="PANTHER" id="PTHR10957">
    <property type="entry name" value="RAP1 GTPASE-GDP DISSOCIATION STIMULATOR 1"/>
    <property type="match status" value="1"/>
</dbReference>
<sequence length="781" mass="85914">MDLSSATHTLSSLPHSLKSDDSNSLWHDLQINARFIADALRVKDPVQDHHTRLGSSSLPTSLTSLLQLALHNSPVPDLAYTASVNELLRVAANLCMDHNDNRGHLLEAGFPQATAALLENYVELLPSPPHTRPFAFAASHLNILRSAIGVLLNSSIGYDPVKDRLNSLETAATVLKLITAVYPPGSWTQSPSNDEETLELWILRATISSWGWRTITELKDVKDETLQILNQDILPFLTPVLRPFCPPFAPESSLPFDQQDSIIPRLLNADFESLEESCTLIESLSLDVEDVRLCLARGFNFSSEHDGIPCLSTMLDFIEHGANPPYWKWLPDMEFKRKKKAFDICKAALIKSVVEVSGEERNEEVLWSDSELDRPGGVFVSRMVEWIKNYHDCPGPDRSIHRDDLVICGTLALANLTRREAVSVALLSPPYSLAPILASKDLLNPTSDINVKHGVIGLLKHIAQTKPGSIAIASALVEVNILQRIVECRIWEDELHPMTGIVQLGAIGLAKHLCNSNLDHTLAMFQSPPGQTETGLMQILNLVKRTDNVPIKSEGTRVVVNIIKSLWLGDNRNAVSEVTSPTILNGTTDEILEKQTRRQAAIRTILTLDVVEVITNLIARSRRYPLLVNEGVIALSLISTTKDGGPLVLKAITEANGLEPPTPIDALPSASTSEASSPVTTPSSRGGTILPTPHSALEILVFVLRNVDNPVNFPPEVRVNVCSFLVQLNRNNTPEEMIRVKEVMRPVLERLVEGGPHVLVAPGMEDVLKKSIRKVLDSWAP</sequence>
<dbReference type="SUPFAM" id="SSF48371">
    <property type="entry name" value="ARM repeat"/>
    <property type="match status" value="1"/>
</dbReference>
<dbReference type="AlphaFoldDB" id="A0A2A9NTT9"/>
<feature type="region of interest" description="Disordered" evidence="1">
    <location>
        <begin position="1"/>
        <end position="21"/>
    </location>
</feature>